<feature type="transmembrane region" description="Helical" evidence="7">
    <location>
        <begin position="61"/>
        <end position="82"/>
    </location>
</feature>
<dbReference type="AlphaFoldDB" id="A0A6L6JA60"/>
<evidence type="ECO:0000259" key="8">
    <source>
        <dbReference type="PROSITE" id="PS50928"/>
    </source>
</evidence>
<evidence type="ECO:0000256" key="7">
    <source>
        <dbReference type="RuleBase" id="RU363032"/>
    </source>
</evidence>
<dbReference type="Proteomes" id="UP000478183">
    <property type="component" value="Unassembled WGS sequence"/>
</dbReference>
<dbReference type="EMBL" id="WMIE01000010">
    <property type="protein sequence ID" value="MTH79063.1"/>
    <property type="molecule type" value="Genomic_DNA"/>
</dbReference>
<organism evidence="9 10">
    <name type="scientific">Paracoccus aestuariivivens</name>
    <dbReference type="NCBI Taxonomy" id="1820333"/>
    <lineage>
        <taxon>Bacteria</taxon>
        <taxon>Pseudomonadati</taxon>
        <taxon>Pseudomonadota</taxon>
        <taxon>Alphaproteobacteria</taxon>
        <taxon>Rhodobacterales</taxon>
        <taxon>Paracoccaceae</taxon>
        <taxon>Paracoccus</taxon>
    </lineage>
</organism>
<comment type="similarity">
    <text evidence="7">Belongs to the binding-protein-dependent transport system permease family.</text>
</comment>
<dbReference type="PANTHER" id="PTHR30193:SF1">
    <property type="entry name" value="ABC TRANSPORTER PERMEASE PROTEIN YESP-RELATED"/>
    <property type="match status" value="1"/>
</dbReference>
<keyword evidence="10" id="KW-1185">Reference proteome</keyword>
<feature type="transmembrane region" description="Helical" evidence="7">
    <location>
        <begin position="142"/>
        <end position="166"/>
    </location>
</feature>
<feature type="transmembrane region" description="Helical" evidence="7">
    <location>
        <begin position="218"/>
        <end position="240"/>
    </location>
</feature>
<comment type="caution">
    <text evidence="9">The sequence shown here is derived from an EMBL/GenBank/DDBJ whole genome shotgun (WGS) entry which is preliminary data.</text>
</comment>
<feature type="domain" description="ABC transmembrane type-1" evidence="8">
    <location>
        <begin position="57"/>
        <end position="270"/>
    </location>
</feature>
<reference evidence="9 10" key="1">
    <citation type="submission" date="2019-11" db="EMBL/GenBank/DDBJ databases">
        <authorList>
            <person name="Dong K."/>
        </authorList>
    </citation>
    <scope>NUCLEOTIDE SEQUENCE [LARGE SCALE GENOMIC DNA]</scope>
    <source>
        <strain evidence="9 10">NBRC 111993</strain>
    </source>
</reference>
<evidence type="ECO:0000313" key="10">
    <source>
        <dbReference type="Proteomes" id="UP000478183"/>
    </source>
</evidence>
<dbReference type="Gene3D" id="1.10.3720.10">
    <property type="entry name" value="MetI-like"/>
    <property type="match status" value="1"/>
</dbReference>
<protein>
    <submittedName>
        <fullName evidence="9">ABC transporter permease subunit</fullName>
    </submittedName>
</protein>
<dbReference type="GO" id="GO:0055085">
    <property type="term" value="P:transmembrane transport"/>
    <property type="evidence" value="ECO:0007669"/>
    <property type="project" value="InterPro"/>
</dbReference>
<dbReference type="CDD" id="cd06261">
    <property type="entry name" value="TM_PBP2"/>
    <property type="match status" value="1"/>
</dbReference>
<name>A0A6L6JA60_9RHOB</name>
<dbReference type="InterPro" id="IPR051393">
    <property type="entry name" value="ABC_transporter_permease"/>
</dbReference>
<comment type="subcellular location">
    <subcellularLocation>
        <location evidence="1 7">Cell membrane</location>
        <topology evidence="1 7">Multi-pass membrane protein</topology>
    </subcellularLocation>
</comment>
<evidence type="ECO:0000256" key="1">
    <source>
        <dbReference type="ARBA" id="ARBA00004651"/>
    </source>
</evidence>
<evidence type="ECO:0000313" key="9">
    <source>
        <dbReference type="EMBL" id="MTH79063.1"/>
    </source>
</evidence>
<evidence type="ECO:0000256" key="4">
    <source>
        <dbReference type="ARBA" id="ARBA00022692"/>
    </source>
</evidence>
<dbReference type="SUPFAM" id="SSF161098">
    <property type="entry name" value="MetI-like"/>
    <property type="match status" value="1"/>
</dbReference>
<evidence type="ECO:0000256" key="2">
    <source>
        <dbReference type="ARBA" id="ARBA00022448"/>
    </source>
</evidence>
<feature type="transmembrane region" description="Helical" evidence="7">
    <location>
        <begin position="252"/>
        <end position="272"/>
    </location>
</feature>
<proteinExistence type="inferred from homology"/>
<evidence type="ECO:0000256" key="5">
    <source>
        <dbReference type="ARBA" id="ARBA00022989"/>
    </source>
</evidence>
<dbReference type="PROSITE" id="PS50928">
    <property type="entry name" value="ABC_TM1"/>
    <property type="match status" value="1"/>
</dbReference>
<dbReference type="PANTHER" id="PTHR30193">
    <property type="entry name" value="ABC TRANSPORTER PERMEASE PROTEIN"/>
    <property type="match status" value="1"/>
</dbReference>
<dbReference type="Pfam" id="PF00528">
    <property type="entry name" value="BPD_transp_1"/>
    <property type="match status" value="1"/>
</dbReference>
<evidence type="ECO:0000256" key="6">
    <source>
        <dbReference type="ARBA" id="ARBA00023136"/>
    </source>
</evidence>
<accession>A0A6L6JA60</accession>
<dbReference type="InterPro" id="IPR035906">
    <property type="entry name" value="MetI-like_sf"/>
</dbReference>
<feature type="transmembrane region" description="Helical" evidence="7">
    <location>
        <begin position="187"/>
        <end position="206"/>
    </location>
</feature>
<keyword evidence="4 7" id="KW-0812">Transmembrane</keyword>
<keyword evidence="5 7" id="KW-1133">Transmembrane helix</keyword>
<gene>
    <name evidence="9" type="ORF">GL286_15140</name>
</gene>
<feature type="transmembrane region" description="Helical" evidence="7">
    <location>
        <begin position="94"/>
        <end position="112"/>
    </location>
</feature>
<dbReference type="OrthoDB" id="9773727at2"/>
<dbReference type="GO" id="GO:0005886">
    <property type="term" value="C:plasma membrane"/>
    <property type="evidence" value="ECO:0007669"/>
    <property type="project" value="UniProtKB-SubCell"/>
</dbReference>
<evidence type="ECO:0000256" key="3">
    <source>
        <dbReference type="ARBA" id="ARBA00022475"/>
    </source>
</evidence>
<sequence length="282" mass="31305">MFLAPWLIGFFCLTLGPALASLYLSFTNFDLLSAPEFIGAQNYVRMVTADPRFIASIRVTLVYVALSVPLKLAFALAVAMVLNRGMRGLPFYRAIFYLPSLLGTSVAIAVLWRQLFAADGLVNSLLAQIGIEGPSWISNPNYSLYTLVVLSVWQFGSPMIIFLAGLRQIPTDMYEAASLDGASPTRQFLRITLPLLSPVIFFNFVIQTIEAFKAFTPAFVISGGSGGPINSTLFYTLYLYQEAFSYFRMGYASALAWVLVVIIAIFTAFSFLTTKYWVHYDD</sequence>
<dbReference type="InterPro" id="IPR000515">
    <property type="entry name" value="MetI-like"/>
</dbReference>
<keyword evidence="2 7" id="KW-0813">Transport</keyword>
<keyword evidence="3" id="KW-1003">Cell membrane</keyword>
<keyword evidence="6 7" id="KW-0472">Membrane</keyword>